<sequence length="93" mass="10676">MVQGKFKKQKLPDNVKIKSKKNKGVAFTRRHNAPVKIKKNKFNEAAKIKETLSKTVNRSVEEEIRHLSTDGQVNLSKSQEKVAKHHKTKAEEK</sequence>
<protein>
    <submittedName>
        <fullName evidence="2">Uncharacterized protein</fullName>
    </submittedName>
</protein>
<evidence type="ECO:0000313" key="2">
    <source>
        <dbReference type="EMBL" id="JAI16248.1"/>
    </source>
</evidence>
<dbReference type="Pfam" id="PF09495">
    <property type="entry name" value="DUF2462"/>
    <property type="match status" value="1"/>
</dbReference>
<feature type="compositionally biased region" description="Basic residues" evidence="1">
    <location>
        <begin position="83"/>
        <end position="93"/>
    </location>
</feature>
<accession>A0A0K8TQ33</accession>
<dbReference type="EMBL" id="GDAI01001355">
    <property type="protein sequence ID" value="JAI16248.1"/>
    <property type="molecule type" value="mRNA"/>
</dbReference>
<feature type="region of interest" description="Disordered" evidence="1">
    <location>
        <begin position="67"/>
        <end position="93"/>
    </location>
</feature>
<proteinExistence type="evidence at transcript level"/>
<name>A0A0K8TQ33_TABBR</name>
<dbReference type="InterPro" id="IPR019034">
    <property type="entry name" value="UPF0390"/>
</dbReference>
<organism evidence="2">
    <name type="scientific">Tabanus bromius</name>
    <name type="common">Band-eyed brown horse fly</name>
    <dbReference type="NCBI Taxonomy" id="304241"/>
    <lineage>
        <taxon>Eukaryota</taxon>
        <taxon>Metazoa</taxon>
        <taxon>Ecdysozoa</taxon>
        <taxon>Arthropoda</taxon>
        <taxon>Hexapoda</taxon>
        <taxon>Insecta</taxon>
        <taxon>Pterygota</taxon>
        <taxon>Neoptera</taxon>
        <taxon>Endopterygota</taxon>
        <taxon>Diptera</taxon>
        <taxon>Brachycera</taxon>
        <taxon>Tabanomorpha</taxon>
        <taxon>Tabanoidea</taxon>
        <taxon>Tabanidae</taxon>
        <taxon>Tabanus</taxon>
    </lineage>
</organism>
<feature type="region of interest" description="Disordered" evidence="1">
    <location>
        <begin position="1"/>
        <end position="25"/>
    </location>
</feature>
<dbReference type="AlphaFoldDB" id="A0A0K8TQ33"/>
<evidence type="ECO:0000256" key="1">
    <source>
        <dbReference type="SAM" id="MobiDB-lite"/>
    </source>
</evidence>
<reference evidence="2" key="1">
    <citation type="journal article" date="2015" name="Insect Biochem. Mol. Biol.">
        <title>An insight into the sialome of the horse fly, Tabanus bromius.</title>
        <authorList>
            <person name="Ribeiro J.M."/>
            <person name="Kazimirova M."/>
            <person name="Takac P."/>
            <person name="Andersen J.F."/>
            <person name="Francischetti I.M."/>
        </authorList>
    </citation>
    <scope>NUCLEOTIDE SEQUENCE</scope>
</reference>